<dbReference type="EMBL" id="JAWDGP010003869">
    <property type="protein sequence ID" value="KAK3770013.1"/>
    <property type="molecule type" value="Genomic_DNA"/>
</dbReference>
<evidence type="ECO:0000313" key="1">
    <source>
        <dbReference type="EMBL" id="KAK3770013.1"/>
    </source>
</evidence>
<dbReference type="AlphaFoldDB" id="A0AAE0ZIM8"/>
<keyword evidence="2" id="KW-1185">Reference proteome</keyword>
<evidence type="ECO:0000313" key="2">
    <source>
        <dbReference type="Proteomes" id="UP001283361"/>
    </source>
</evidence>
<proteinExistence type="predicted"/>
<name>A0AAE0ZIM8_9GAST</name>
<accession>A0AAE0ZIM8</accession>
<comment type="caution">
    <text evidence="1">The sequence shown here is derived from an EMBL/GenBank/DDBJ whole genome shotgun (WGS) entry which is preliminary data.</text>
</comment>
<sequence>MHVNLCAPALQTIPMVPHSSHSTAQSQAKGCRSKCALPNQAHGRSRSVKKVFTSSVKCLLLPETLSLFILARLPNMQEKLLNRYYCFCRELPVLINNTL</sequence>
<organism evidence="1 2">
    <name type="scientific">Elysia crispata</name>
    <name type="common">lettuce slug</name>
    <dbReference type="NCBI Taxonomy" id="231223"/>
    <lineage>
        <taxon>Eukaryota</taxon>
        <taxon>Metazoa</taxon>
        <taxon>Spiralia</taxon>
        <taxon>Lophotrochozoa</taxon>
        <taxon>Mollusca</taxon>
        <taxon>Gastropoda</taxon>
        <taxon>Heterobranchia</taxon>
        <taxon>Euthyneura</taxon>
        <taxon>Panpulmonata</taxon>
        <taxon>Sacoglossa</taxon>
        <taxon>Placobranchoidea</taxon>
        <taxon>Plakobranchidae</taxon>
        <taxon>Elysia</taxon>
    </lineage>
</organism>
<protein>
    <submittedName>
        <fullName evidence="1">Uncharacterized protein</fullName>
    </submittedName>
</protein>
<dbReference type="Proteomes" id="UP001283361">
    <property type="component" value="Unassembled WGS sequence"/>
</dbReference>
<gene>
    <name evidence="1" type="ORF">RRG08_043175</name>
</gene>
<reference evidence="1" key="1">
    <citation type="journal article" date="2023" name="G3 (Bethesda)">
        <title>A reference genome for the long-term kleptoplast-retaining sea slug Elysia crispata morphotype clarki.</title>
        <authorList>
            <person name="Eastman K.E."/>
            <person name="Pendleton A.L."/>
            <person name="Shaikh M.A."/>
            <person name="Suttiyut T."/>
            <person name="Ogas R."/>
            <person name="Tomko P."/>
            <person name="Gavelis G."/>
            <person name="Widhalm J.R."/>
            <person name="Wisecaver J.H."/>
        </authorList>
    </citation>
    <scope>NUCLEOTIDE SEQUENCE</scope>
    <source>
        <strain evidence="1">ECLA1</strain>
    </source>
</reference>